<reference evidence="1" key="1">
    <citation type="submission" date="2023-07" db="EMBL/GenBank/DDBJ databases">
        <title>Chromosome-level Genome Assembly of Striped Snakehead (Channa striata).</title>
        <authorList>
            <person name="Liu H."/>
        </authorList>
    </citation>
    <scope>NUCLEOTIDE SEQUENCE</scope>
    <source>
        <strain evidence="1">Gz</strain>
        <tissue evidence="1">Muscle</tissue>
    </source>
</reference>
<evidence type="ECO:0000313" key="2">
    <source>
        <dbReference type="Proteomes" id="UP001187415"/>
    </source>
</evidence>
<comment type="caution">
    <text evidence="1">The sequence shown here is derived from an EMBL/GenBank/DDBJ whole genome shotgun (WGS) entry which is preliminary data.</text>
</comment>
<dbReference type="Proteomes" id="UP001187415">
    <property type="component" value="Unassembled WGS sequence"/>
</dbReference>
<evidence type="ECO:0000313" key="1">
    <source>
        <dbReference type="EMBL" id="KAK2828830.1"/>
    </source>
</evidence>
<gene>
    <name evidence="1" type="ORF">Q5P01_019864</name>
</gene>
<protein>
    <submittedName>
        <fullName evidence="1">Uncharacterized protein</fullName>
    </submittedName>
</protein>
<organism evidence="1 2">
    <name type="scientific">Channa striata</name>
    <name type="common">Snakehead murrel</name>
    <name type="synonym">Ophicephalus striatus</name>
    <dbReference type="NCBI Taxonomy" id="64152"/>
    <lineage>
        <taxon>Eukaryota</taxon>
        <taxon>Metazoa</taxon>
        <taxon>Chordata</taxon>
        <taxon>Craniata</taxon>
        <taxon>Vertebrata</taxon>
        <taxon>Euteleostomi</taxon>
        <taxon>Actinopterygii</taxon>
        <taxon>Neopterygii</taxon>
        <taxon>Teleostei</taxon>
        <taxon>Neoteleostei</taxon>
        <taxon>Acanthomorphata</taxon>
        <taxon>Anabantaria</taxon>
        <taxon>Anabantiformes</taxon>
        <taxon>Channoidei</taxon>
        <taxon>Channidae</taxon>
        <taxon>Channa</taxon>
    </lineage>
</organism>
<dbReference type="AlphaFoldDB" id="A0AA88M259"/>
<sequence>MRRGVKQKARDISVNLAVFNSWNKLLSRSLALDSITERHRTNSSPRSQGLNGEIPFQRVILTRESWLQRDGRQRGVTVCQPLCF</sequence>
<accession>A0AA88M259</accession>
<dbReference type="EMBL" id="JAUPFM010000015">
    <property type="protein sequence ID" value="KAK2828830.1"/>
    <property type="molecule type" value="Genomic_DNA"/>
</dbReference>
<keyword evidence="2" id="KW-1185">Reference proteome</keyword>
<name>A0AA88M259_CHASR</name>
<proteinExistence type="predicted"/>